<gene>
    <name evidence="3" type="ORF">ATK06_1867</name>
</gene>
<proteinExistence type="predicted"/>
<dbReference type="CDD" id="cd02440">
    <property type="entry name" value="AdoMet_MTases"/>
    <property type="match status" value="1"/>
</dbReference>
<evidence type="ECO:0000256" key="1">
    <source>
        <dbReference type="ARBA" id="ARBA00022679"/>
    </source>
</evidence>
<dbReference type="OrthoDB" id="7062303at2"/>
<feature type="domain" description="Methyltransferase" evidence="2">
    <location>
        <begin position="49"/>
        <end position="140"/>
    </location>
</feature>
<dbReference type="STRING" id="1724.GCA_001044175_00509"/>
<protein>
    <submittedName>
        <fullName evidence="3">2-polyprenyl-3-methyl-5-hydroxy-6-metoxy-1, 4-benzoquinol methylase</fullName>
    </submittedName>
</protein>
<dbReference type="Gene3D" id="3.40.50.150">
    <property type="entry name" value="Vaccinia Virus protein VP39"/>
    <property type="match status" value="1"/>
</dbReference>
<accession>A0A2A9DPR2</accession>
<name>A0A2A9DPR2_9CORY</name>
<dbReference type="GO" id="GO:0008168">
    <property type="term" value="F:methyltransferase activity"/>
    <property type="evidence" value="ECO:0007669"/>
    <property type="project" value="UniProtKB-KW"/>
</dbReference>
<dbReference type="InterPro" id="IPR029063">
    <property type="entry name" value="SAM-dependent_MTases_sf"/>
</dbReference>
<keyword evidence="4" id="KW-1185">Reference proteome</keyword>
<organism evidence="3 4">
    <name type="scientific">Corynebacterium renale</name>
    <dbReference type="NCBI Taxonomy" id="1724"/>
    <lineage>
        <taxon>Bacteria</taxon>
        <taxon>Bacillati</taxon>
        <taxon>Actinomycetota</taxon>
        <taxon>Actinomycetes</taxon>
        <taxon>Mycobacteriales</taxon>
        <taxon>Corynebacteriaceae</taxon>
        <taxon>Corynebacterium</taxon>
    </lineage>
</organism>
<dbReference type="PANTHER" id="PTHR43861">
    <property type="entry name" value="TRANS-ACONITATE 2-METHYLTRANSFERASE-RELATED"/>
    <property type="match status" value="1"/>
</dbReference>
<evidence type="ECO:0000313" key="4">
    <source>
        <dbReference type="Proteomes" id="UP000221653"/>
    </source>
</evidence>
<dbReference type="EMBL" id="PDJF01000001">
    <property type="protein sequence ID" value="PFG28747.1"/>
    <property type="molecule type" value="Genomic_DNA"/>
</dbReference>
<dbReference type="AlphaFoldDB" id="A0A2A9DPR2"/>
<keyword evidence="3" id="KW-0489">Methyltransferase</keyword>
<dbReference type="SUPFAM" id="SSF53335">
    <property type="entry name" value="S-adenosyl-L-methionine-dependent methyltransferases"/>
    <property type="match status" value="1"/>
</dbReference>
<dbReference type="RefSeq" id="WP_083986207.1">
    <property type="nucleotide sequence ID" value="NZ_LDYE01000011.1"/>
</dbReference>
<dbReference type="GO" id="GO:0032259">
    <property type="term" value="P:methylation"/>
    <property type="evidence" value="ECO:0007669"/>
    <property type="project" value="UniProtKB-KW"/>
</dbReference>
<evidence type="ECO:0000313" key="3">
    <source>
        <dbReference type="EMBL" id="PFG28747.1"/>
    </source>
</evidence>
<dbReference type="InterPro" id="IPR041698">
    <property type="entry name" value="Methyltransf_25"/>
</dbReference>
<dbReference type="Proteomes" id="UP000221653">
    <property type="component" value="Unassembled WGS sequence"/>
</dbReference>
<sequence length="225" mass="24422">MRTWKEITAANPDHSHNYARRWRSMAQQGKDIYGEARLVHALVQPGSTILDAGCGTGRIAGWLQDHGHHAHGSDVDPVLIDYAREDHPDATWFVGDLAQDSLPHDTYDAIVSAGNVMGFIAPESRQFVVDNLAAATKPGGRVIVGYGSGPGRDWSFGSFLEMAENAGLQQEFLFSSWDVQPFTDDSTFMVALLRKPAESGLVEGAEARPATIASAGLLQHLRPLT</sequence>
<dbReference type="Pfam" id="PF13649">
    <property type="entry name" value="Methyltransf_25"/>
    <property type="match status" value="1"/>
</dbReference>
<comment type="caution">
    <text evidence="3">The sequence shown here is derived from an EMBL/GenBank/DDBJ whole genome shotgun (WGS) entry which is preliminary data.</text>
</comment>
<evidence type="ECO:0000259" key="2">
    <source>
        <dbReference type="Pfam" id="PF13649"/>
    </source>
</evidence>
<reference evidence="3 4" key="1">
    <citation type="submission" date="2017-10" db="EMBL/GenBank/DDBJ databases">
        <title>Sequencing the genomes of 1000 actinobacteria strains.</title>
        <authorList>
            <person name="Klenk H.-P."/>
        </authorList>
    </citation>
    <scope>NUCLEOTIDE SEQUENCE [LARGE SCALE GENOMIC DNA]</scope>
    <source>
        <strain evidence="3 4">DSM 20688</strain>
    </source>
</reference>
<keyword evidence="1" id="KW-0808">Transferase</keyword>